<feature type="chain" id="PRO_5021791387" description="Outer membrane protein beta-barrel domain-containing protein" evidence="1">
    <location>
        <begin position="23"/>
        <end position="161"/>
    </location>
</feature>
<evidence type="ECO:0000313" key="3">
    <source>
        <dbReference type="Proteomes" id="UP000319836"/>
    </source>
</evidence>
<protein>
    <recommendedName>
        <fullName evidence="4">Outer membrane protein beta-barrel domain-containing protein</fullName>
    </recommendedName>
</protein>
<organism evidence="2 3">
    <name type="scientific">Eiseniibacteriota bacterium</name>
    <dbReference type="NCBI Taxonomy" id="2212470"/>
    <lineage>
        <taxon>Bacteria</taxon>
        <taxon>Candidatus Eiseniibacteriota</taxon>
    </lineage>
</organism>
<name>A0A538U099_UNCEI</name>
<dbReference type="EMBL" id="VBPA01000310">
    <property type="protein sequence ID" value="TMQ69335.1"/>
    <property type="molecule type" value="Genomic_DNA"/>
</dbReference>
<proteinExistence type="predicted"/>
<comment type="caution">
    <text evidence="2">The sequence shown here is derived from an EMBL/GenBank/DDBJ whole genome shotgun (WGS) entry which is preliminary data.</text>
</comment>
<evidence type="ECO:0008006" key="4">
    <source>
        <dbReference type="Google" id="ProtNLM"/>
    </source>
</evidence>
<dbReference type="SUPFAM" id="SSF56925">
    <property type="entry name" value="OMPA-like"/>
    <property type="match status" value="1"/>
</dbReference>
<dbReference type="AlphaFoldDB" id="A0A538U099"/>
<evidence type="ECO:0000313" key="2">
    <source>
        <dbReference type="EMBL" id="TMQ69335.1"/>
    </source>
</evidence>
<reference evidence="2 3" key="1">
    <citation type="journal article" date="2019" name="Nat. Microbiol.">
        <title>Mediterranean grassland soil C-N compound turnover is dependent on rainfall and depth, and is mediated by genomically divergent microorganisms.</title>
        <authorList>
            <person name="Diamond S."/>
            <person name="Andeer P.F."/>
            <person name="Li Z."/>
            <person name="Crits-Christoph A."/>
            <person name="Burstein D."/>
            <person name="Anantharaman K."/>
            <person name="Lane K.R."/>
            <person name="Thomas B.C."/>
            <person name="Pan C."/>
            <person name="Northen T.R."/>
            <person name="Banfield J.F."/>
        </authorList>
    </citation>
    <scope>NUCLEOTIDE SEQUENCE [LARGE SCALE GENOMIC DNA]</scope>
    <source>
        <strain evidence="2">WS_10</strain>
    </source>
</reference>
<dbReference type="Gene3D" id="2.40.160.20">
    <property type="match status" value="1"/>
</dbReference>
<dbReference type="Proteomes" id="UP000319836">
    <property type="component" value="Unassembled WGS sequence"/>
</dbReference>
<evidence type="ECO:0000256" key="1">
    <source>
        <dbReference type="SAM" id="SignalP"/>
    </source>
</evidence>
<keyword evidence="1" id="KW-0732">Signal</keyword>
<gene>
    <name evidence="2" type="ORF">E6K80_12050</name>
</gene>
<sequence>MLRRLVLMLAFGALSFVPHAQAAAVLGGIGPRVGFSSNPDQLVLGGQAIIGELAPDLTFDPSLEFGFGDHSTVIAANFDLHYHFVLTGSAWRPYAGAGIGLNFIEVDEGFAADRSDTEVGGNLILGAGVPTRSGNRFFSELKLGLGDVPELKLLVGWNFKI</sequence>
<accession>A0A538U099</accession>
<feature type="signal peptide" evidence="1">
    <location>
        <begin position="1"/>
        <end position="22"/>
    </location>
</feature>
<dbReference type="InterPro" id="IPR011250">
    <property type="entry name" value="OMP/PagP_B-barrel"/>
</dbReference>